<feature type="region of interest" description="Disordered" evidence="18">
    <location>
        <begin position="309"/>
        <end position="331"/>
    </location>
</feature>
<evidence type="ECO:0000256" key="18">
    <source>
        <dbReference type="SAM" id="MobiDB-lite"/>
    </source>
</evidence>
<dbReference type="PROSITE" id="PS00108">
    <property type="entry name" value="PROTEIN_KINASE_ST"/>
    <property type="match status" value="1"/>
</dbReference>
<evidence type="ECO:0000256" key="1">
    <source>
        <dbReference type="ARBA" id="ARBA00004479"/>
    </source>
</evidence>
<comment type="catalytic activity">
    <reaction evidence="16">
        <text>L-seryl-[protein] + ATP = O-phospho-L-seryl-[protein] + ADP + H(+)</text>
        <dbReference type="Rhea" id="RHEA:17989"/>
        <dbReference type="Rhea" id="RHEA-COMP:9863"/>
        <dbReference type="Rhea" id="RHEA-COMP:11604"/>
        <dbReference type="ChEBI" id="CHEBI:15378"/>
        <dbReference type="ChEBI" id="CHEBI:29999"/>
        <dbReference type="ChEBI" id="CHEBI:30616"/>
        <dbReference type="ChEBI" id="CHEBI:83421"/>
        <dbReference type="ChEBI" id="CHEBI:456216"/>
        <dbReference type="EC" id="2.7.11.1"/>
    </reaction>
</comment>
<comment type="catalytic activity">
    <reaction evidence="15">
        <text>L-threonyl-[protein] + ATP = O-phospho-L-threonyl-[protein] + ADP + H(+)</text>
        <dbReference type="Rhea" id="RHEA:46608"/>
        <dbReference type="Rhea" id="RHEA-COMP:11060"/>
        <dbReference type="Rhea" id="RHEA-COMP:11605"/>
        <dbReference type="ChEBI" id="CHEBI:15378"/>
        <dbReference type="ChEBI" id="CHEBI:30013"/>
        <dbReference type="ChEBI" id="CHEBI:30616"/>
        <dbReference type="ChEBI" id="CHEBI:61977"/>
        <dbReference type="ChEBI" id="CHEBI:456216"/>
        <dbReference type="EC" id="2.7.11.1"/>
    </reaction>
</comment>
<feature type="chain" id="PRO_5031400295" description="non-specific serine/threonine protein kinase" evidence="20">
    <location>
        <begin position="38"/>
        <end position="665"/>
    </location>
</feature>
<dbReference type="OMA" id="WANSMEF"/>
<evidence type="ECO:0000259" key="21">
    <source>
        <dbReference type="PROSITE" id="PS50011"/>
    </source>
</evidence>
<dbReference type="GO" id="GO:0005524">
    <property type="term" value="F:ATP binding"/>
    <property type="evidence" value="ECO:0007669"/>
    <property type="project" value="UniProtKB-UniRule"/>
</dbReference>
<evidence type="ECO:0000256" key="8">
    <source>
        <dbReference type="ARBA" id="ARBA00022741"/>
    </source>
</evidence>
<dbReference type="FunFam" id="1.10.510.10:FF:000287">
    <property type="entry name" value="probable LRR receptor-like serine/threonine-protein kinase RKF3"/>
    <property type="match status" value="1"/>
</dbReference>
<feature type="binding site" evidence="17">
    <location>
        <position position="392"/>
    </location>
    <ligand>
        <name>ATP</name>
        <dbReference type="ChEBI" id="CHEBI:30616"/>
    </ligand>
</feature>
<dbReference type="CDD" id="cd23509">
    <property type="entry name" value="Gnk2-like"/>
    <property type="match status" value="2"/>
</dbReference>
<dbReference type="RefSeq" id="XP_021745989.1">
    <property type="nucleotide sequence ID" value="XM_021890297.1"/>
</dbReference>
<evidence type="ECO:0000256" key="13">
    <source>
        <dbReference type="ARBA" id="ARBA00023170"/>
    </source>
</evidence>
<keyword evidence="6 20" id="KW-0732">Signal</keyword>
<dbReference type="PROSITE" id="PS51473">
    <property type="entry name" value="GNK2"/>
    <property type="match status" value="2"/>
</dbReference>
<dbReference type="SMART" id="SM00220">
    <property type="entry name" value="S_TKc"/>
    <property type="match status" value="1"/>
</dbReference>
<keyword evidence="12 19" id="KW-0472">Membrane</keyword>
<name>A0A803L1H1_CHEQI</name>
<keyword evidence="11 19" id="KW-1133">Transmembrane helix</keyword>
<proteinExistence type="predicted"/>
<evidence type="ECO:0000256" key="7">
    <source>
        <dbReference type="ARBA" id="ARBA00022737"/>
    </source>
</evidence>
<dbReference type="PANTHER" id="PTHR45631:SF215">
    <property type="entry name" value="PROTEIN KINASE DOMAIN-CONTAINING PROTEIN"/>
    <property type="match status" value="1"/>
</dbReference>
<keyword evidence="14" id="KW-0325">Glycoprotein</keyword>
<keyword evidence="10 17" id="KW-0067">ATP-binding</keyword>
<evidence type="ECO:0000256" key="15">
    <source>
        <dbReference type="ARBA" id="ARBA00047899"/>
    </source>
</evidence>
<dbReference type="GO" id="GO:0016020">
    <property type="term" value="C:membrane"/>
    <property type="evidence" value="ECO:0007669"/>
    <property type="project" value="UniProtKB-SubCell"/>
</dbReference>
<dbReference type="EnsemblPlants" id="AUR62005709-RA">
    <property type="protein sequence ID" value="AUR62005709-RA:cds"/>
    <property type="gene ID" value="AUR62005709"/>
</dbReference>
<evidence type="ECO:0000256" key="2">
    <source>
        <dbReference type="ARBA" id="ARBA00012513"/>
    </source>
</evidence>
<evidence type="ECO:0000256" key="4">
    <source>
        <dbReference type="ARBA" id="ARBA00022679"/>
    </source>
</evidence>
<organism evidence="23 24">
    <name type="scientific">Chenopodium quinoa</name>
    <name type="common">Quinoa</name>
    <dbReference type="NCBI Taxonomy" id="63459"/>
    <lineage>
        <taxon>Eukaryota</taxon>
        <taxon>Viridiplantae</taxon>
        <taxon>Streptophyta</taxon>
        <taxon>Embryophyta</taxon>
        <taxon>Tracheophyta</taxon>
        <taxon>Spermatophyta</taxon>
        <taxon>Magnoliopsida</taxon>
        <taxon>eudicotyledons</taxon>
        <taxon>Gunneridae</taxon>
        <taxon>Pentapetalae</taxon>
        <taxon>Caryophyllales</taxon>
        <taxon>Chenopodiaceae</taxon>
        <taxon>Chenopodioideae</taxon>
        <taxon>Atripliceae</taxon>
        <taxon>Chenopodium</taxon>
    </lineage>
</organism>
<dbReference type="KEGG" id="cqi:110711853"/>
<feature type="compositionally biased region" description="Basic and acidic residues" evidence="18">
    <location>
        <begin position="319"/>
        <end position="331"/>
    </location>
</feature>
<feature type="signal peptide" evidence="20">
    <location>
        <begin position="1"/>
        <end position="37"/>
    </location>
</feature>
<evidence type="ECO:0000256" key="9">
    <source>
        <dbReference type="ARBA" id="ARBA00022777"/>
    </source>
</evidence>
<keyword evidence="13" id="KW-0675">Receptor</keyword>
<dbReference type="Pfam" id="PF01657">
    <property type="entry name" value="Stress-antifung"/>
    <property type="match status" value="2"/>
</dbReference>
<evidence type="ECO:0000256" key="19">
    <source>
        <dbReference type="SAM" id="Phobius"/>
    </source>
</evidence>
<dbReference type="GeneID" id="110711853"/>
<evidence type="ECO:0000256" key="6">
    <source>
        <dbReference type="ARBA" id="ARBA00022729"/>
    </source>
</evidence>
<evidence type="ECO:0000256" key="10">
    <source>
        <dbReference type="ARBA" id="ARBA00022840"/>
    </source>
</evidence>
<dbReference type="InterPro" id="IPR011009">
    <property type="entry name" value="Kinase-like_dom_sf"/>
</dbReference>
<dbReference type="EC" id="2.7.11.1" evidence="2"/>
<dbReference type="InterPro" id="IPR017441">
    <property type="entry name" value="Protein_kinase_ATP_BS"/>
</dbReference>
<dbReference type="InterPro" id="IPR000719">
    <property type="entry name" value="Prot_kinase_dom"/>
</dbReference>
<dbReference type="Proteomes" id="UP000596660">
    <property type="component" value="Unplaced"/>
</dbReference>
<evidence type="ECO:0000256" key="3">
    <source>
        <dbReference type="ARBA" id="ARBA00022527"/>
    </source>
</evidence>
<feature type="domain" description="Protein kinase" evidence="21">
    <location>
        <begin position="363"/>
        <end position="633"/>
    </location>
</feature>
<evidence type="ECO:0000256" key="5">
    <source>
        <dbReference type="ARBA" id="ARBA00022692"/>
    </source>
</evidence>
<keyword evidence="4" id="KW-0808">Transferase</keyword>
<dbReference type="CDD" id="cd14066">
    <property type="entry name" value="STKc_IRAK"/>
    <property type="match status" value="1"/>
</dbReference>
<evidence type="ECO:0000313" key="24">
    <source>
        <dbReference type="Proteomes" id="UP000596660"/>
    </source>
</evidence>
<protein>
    <recommendedName>
        <fullName evidence="2">non-specific serine/threonine protein kinase</fullName>
        <ecNumber evidence="2">2.7.11.1</ecNumber>
    </recommendedName>
</protein>
<dbReference type="InterPro" id="IPR002902">
    <property type="entry name" value="GNK2"/>
</dbReference>
<keyword evidence="3" id="KW-0723">Serine/threonine-protein kinase</keyword>
<dbReference type="PROSITE" id="PS00107">
    <property type="entry name" value="PROTEIN_KINASE_ATP"/>
    <property type="match status" value="1"/>
</dbReference>
<reference evidence="23" key="2">
    <citation type="submission" date="2021-03" db="UniProtKB">
        <authorList>
            <consortium name="EnsemblPlants"/>
        </authorList>
    </citation>
    <scope>IDENTIFICATION</scope>
</reference>
<dbReference type="Pfam" id="PF00069">
    <property type="entry name" value="Pkinase"/>
    <property type="match status" value="1"/>
</dbReference>
<gene>
    <name evidence="23" type="primary">LOC110711853</name>
</gene>
<dbReference type="Gene3D" id="3.30.200.20">
    <property type="entry name" value="Phosphorylase Kinase, domain 1"/>
    <property type="match status" value="1"/>
</dbReference>
<dbReference type="Gene3D" id="3.30.430.20">
    <property type="entry name" value="Gnk2 domain, C-X8-C-X2-C motif"/>
    <property type="match status" value="2"/>
</dbReference>
<dbReference type="InterPro" id="IPR038408">
    <property type="entry name" value="GNK2_sf"/>
</dbReference>
<dbReference type="SUPFAM" id="SSF56112">
    <property type="entry name" value="Protein kinase-like (PK-like)"/>
    <property type="match status" value="1"/>
</dbReference>
<keyword evidence="8 17" id="KW-0547">Nucleotide-binding</keyword>
<feature type="domain" description="Gnk2-homologous" evidence="22">
    <location>
        <begin position="162"/>
        <end position="265"/>
    </location>
</feature>
<evidence type="ECO:0000256" key="14">
    <source>
        <dbReference type="ARBA" id="ARBA00023180"/>
    </source>
</evidence>
<keyword evidence="5 19" id="KW-0812">Transmembrane</keyword>
<dbReference type="AlphaFoldDB" id="A0A803L1H1"/>
<evidence type="ECO:0000256" key="16">
    <source>
        <dbReference type="ARBA" id="ARBA00048679"/>
    </source>
</evidence>
<evidence type="ECO:0000256" key="17">
    <source>
        <dbReference type="PROSITE-ProRule" id="PRU10141"/>
    </source>
</evidence>
<keyword evidence="7" id="KW-0677">Repeat</keyword>
<keyword evidence="9" id="KW-0418">Kinase</keyword>
<dbReference type="GO" id="GO:0004674">
    <property type="term" value="F:protein serine/threonine kinase activity"/>
    <property type="evidence" value="ECO:0007669"/>
    <property type="project" value="UniProtKB-KW"/>
</dbReference>
<feature type="transmembrane region" description="Helical" evidence="19">
    <location>
        <begin position="283"/>
        <end position="303"/>
    </location>
</feature>
<sequence>MESYCLSVRVTRMILQKMLLILSLLLLVLDDLPRGGATSTGTDDPAFVGYNCPVDGYSYSAGSPFEENLKDALSTHLVANASRLAFSNFTTGEGVDQVYAMYYCRGDVGLQTCHDCVDSAATKILDVCKLLKQGIVWYEECTLRYANYSIISFDTQDLNRYFPRHNNTPVMGDYLNQYQPIFDSTMRSLIDQAANNDSLTPRGFATTSVRLSSSQTLRGMVQCVPFITGTSCQRCLTAALRLMDLWTTTMEFLPICLVGFELYGLQPSAPPPSSSTLPVRFKVLIPLLSVVVILLLLCGFWFWKRHPSKGNKHPPPGKQQDDPFIHDSKENEPSIEDNLEANERGRQHGLAQFTYSEVEDMTSGFREKIGEGGFAVVYHGCLKDGSKEVAVKVFSKTEAPKQFSTEIEVLGRISHKNLVSLVGYCEEGTNLALIYEFMAMGDLKALLSEYSDSITWRKRVEIAIDTAQGLDYLHHGCSPPIVHRDVKPANILLNKEFRAKVADFGFSKIFPAEYVSNLQTRVVGTLGYLDPQYNLTGQVHEKGDVYSFGVVLLELITGKTAIVNRVMNLGQWVRSVLERGDIASILDQNLRHGVDDNYLTVWKTVELAVRCIQLEIADRPTMTQIVTELKECLNMMNTESSSSAKDSLEMMSAAISSSTMSPTPR</sequence>
<evidence type="ECO:0000256" key="11">
    <source>
        <dbReference type="ARBA" id="ARBA00022989"/>
    </source>
</evidence>
<evidence type="ECO:0000313" key="23">
    <source>
        <dbReference type="EnsemblPlants" id="AUR62005709-RA:cds"/>
    </source>
</evidence>
<dbReference type="PANTHER" id="PTHR45631">
    <property type="entry name" value="OS07G0107800 PROTEIN-RELATED"/>
    <property type="match status" value="1"/>
</dbReference>
<dbReference type="OrthoDB" id="2013020at2759"/>
<comment type="subcellular location">
    <subcellularLocation>
        <location evidence="1">Membrane</location>
        <topology evidence="1">Single-pass type I membrane protein</topology>
    </subcellularLocation>
</comment>
<dbReference type="InterPro" id="IPR008271">
    <property type="entry name" value="Ser/Thr_kinase_AS"/>
</dbReference>
<accession>A0A803L1H1</accession>
<feature type="domain" description="Gnk2-homologous" evidence="22">
    <location>
        <begin position="47"/>
        <end position="150"/>
    </location>
</feature>
<dbReference type="PROSITE" id="PS50011">
    <property type="entry name" value="PROTEIN_KINASE_DOM"/>
    <property type="match status" value="1"/>
</dbReference>
<dbReference type="FunFam" id="3.30.200.20:FF:000178">
    <property type="entry name" value="serine/threonine-protein kinase PBS1-like"/>
    <property type="match status" value="1"/>
</dbReference>
<dbReference type="Gene3D" id="1.10.510.10">
    <property type="entry name" value="Transferase(Phosphotransferase) domain 1"/>
    <property type="match status" value="1"/>
</dbReference>
<keyword evidence="24" id="KW-1185">Reference proteome</keyword>
<dbReference type="Gramene" id="AUR62005709-RA">
    <property type="protein sequence ID" value="AUR62005709-RA:cds"/>
    <property type="gene ID" value="AUR62005709"/>
</dbReference>
<evidence type="ECO:0000256" key="20">
    <source>
        <dbReference type="SAM" id="SignalP"/>
    </source>
</evidence>
<reference evidence="23" key="1">
    <citation type="journal article" date="2017" name="Nature">
        <title>The genome of Chenopodium quinoa.</title>
        <authorList>
            <person name="Jarvis D.E."/>
            <person name="Ho Y.S."/>
            <person name="Lightfoot D.J."/>
            <person name="Schmoeckel S.M."/>
            <person name="Li B."/>
            <person name="Borm T.J.A."/>
            <person name="Ohyanagi H."/>
            <person name="Mineta K."/>
            <person name="Michell C.T."/>
            <person name="Saber N."/>
            <person name="Kharbatia N.M."/>
            <person name="Rupper R.R."/>
            <person name="Sharp A.R."/>
            <person name="Dally N."/>
            <person name="Boughton B.A."/>
            <person name="Woo Y.H."/>
            <person name="Gao G."/>
            <person name="Schijlen E.G.W.M."/>
            <person name="Guo X."/>
            <person name="Momin A.A."/>
            <person name="Negrao S."/>
            <person name="Al-Babili S."/>
            <person name="Gehring C."/>
            <person name="Roessner U."/>
            <person name="Jung C."/>
            <person name="Murphy K."/>
            <person name="Arold S.T."/>
            <person name="Gojobori T."/>
            <person name="van der Linden C.G."/>
            <person name="van Loo E.N."/>
            <person name="Jellen E.N."/>
            <person name="Maughan P.J."/>
            <person name="Tester M."/>
        </authorList>
    </citation>
    <scope>NUCLEOTIDE SEQUENCE [LARGE SCALE GENOMIC DNA]</scope>
    <source>
        <strain evidence="23">cv. PI 614886</strain>
    </source>
</reference>
<evidence type="ECO:0000256" key="12">
    <source>
        <dbReference type="ARBA" id="ARBA00023136"/>
    </source>
</evidence>
<evidence type="ECO:0000259" key="22">
    <source>
        <dbReference type="PROSITE" id="PS51473"/>
    </source>
</evidence>